<organism evidence="1">
    <name type="scientific">Eutreptiella gymnastica</name>
    <dbReference type="NCBI Taxonomy" id="73025"/>
    <lineage>
        <taxon>Eukaryota</taxon>
        <taxon>Discoba</taxon>
        <taxon>Euglenozoa</taxon>
        <taxon>Euglenida</taxon>
        <taxon>Spirocuta</taxon>
        <taxon>Euglenophyceae</taxon>
        <taxon>Eutreptiales</taxon>
        <taxon>Eutreptiaceae</taxon>
        <taxon>Eutreptiella</taxon>
    </lineage>
</organism>
<proteinExistence type="predicted"/>
<sequence>MAYQTTTGPKLAFANSTLLRMSRSGLKPATEIAASAALYQDENGRQVCFAECRACFGNFTDRTQVPVPCLECEQCLTLRKAHHFLAQIFVGCNDVDGVNENGVVRGHEDRCYDTQTQPMARPTAPPGAL</sequence>
<dbReference type="EMBL" id="HBGA01130788">
    <property type="protein sequence ID" value="CAD9037346.1"/>
    <property type="molecule type" value="Transcribed_RNA"/>
</dbReference>
<name>A0A7S1NTH3_9EUGL</name>
<dbReference type="AlphaFoldDB" id="A0A7S1NTH3"/>
<reference evidence="1" key="1">
    <citation type="submission" date="2021-01" db="EMBL/GenBank/DDBJ databases">
        <authorList>
            <person name="Corre E."/>
            <person name="Pelletier E."/>
            <person name="Niang G."/>
            <person name="Scheremetjew M."/>
            <person name="Finn R."/>
            <person name="Kale V."/>
            <person name="Holt S."/>
            <person name="Cochrane G."/>
            <person name="Meng A."/>
            <person name="Brown T."/>
            <person name="Cohen L."/>
        </authorList>
    </citation>
    <scope>NUCLEOTIDE SEQUENCE</scope>
    <source>
        <strain evidence="1">NIES-381</strain>
    </source>
</reference>
<accession>A0A7S1NTH3</accession>
<gene>
    <name evidence="1" type="ORF">EGYM00392_LOCUS48505</name>
</gene>
<evidence type="ECO:0000313" key="1">
    <source>
        <dbReference type="EMBL" id="CAD9037346.1"/>
    </source>
</evidence>
<protein>
    <submittedName>
        <fullName evidence="1">Uncharacterized protein</fullName>
    </submittedName>
</protein>